<feature type="compositionally biased region" description="Basic and acidic residues" evidence="2">
    <location>
        <begin position="529"/>
        <end position="538"/>
    </location>
</feature>
<feature type="compositionally biased region" description="Low complexity" evidence="2">
    <location>
        <begin position="590"/>
        <end position="604"/>
    </location>
</feature>
<dbReference type="GO" id="GO:0034080">
    <property type="term" value="P:CENP-A containing chromatin assembly"/>
    <property type="evidence" value="ECO:0007669"/>
    <property type="project" value="TreeGrafter"/>
</dbReference>
<feature type="compositionally biased region" description="Acidic residues" evidence="2">
    <location>
        <begin position="232"/>
        <end position="243"/>
    </location>
</feature>
<dbReference type="STRING" id="1561998.A0A1I7UIV2"/>
<dbReference type="AlphaFoldDB" id="A0A1I7UIV2"/>
<protein>
    <submittedName>
        <fullName evidence="5">SHNi-TPR domain-containing protein</fullName>
    </submittedName>
</protein>
<dbReference type="WBParaSite" id="Csp11.Scaffold629.g9759.t1">
    <property type="protein sequence ID" value="Csp11.Scaffold629.g9759.t1"/>
    <property type="gene ID" value="Csp11.Scaffold629.g9759"/>
</dbReference>
<accession>A0A1I7UIV2</accession>
<dbReference type="PANTHER" id="PTHR15081:SF9">
    <property type="entry name" value="TETRATRICOPEPTIDE SHNI-TPR DOMAIN-CONTAINING PROTEIN"/>
    <property type="match status" value="1"/>
</dbReference>
<dbReference type="GO" id="GO:0042393">
    <property type="term" value="F:histone binding"/>
    <property type="evidence" value="ECO:0007669"/>
    <property type="project" value="TreeGrafter"/>
</dbReference>
<evidence type="ECO:0000256" key="1">
    <source>
        <dbReference type="SAM" id="Coils"/>
    </source>
</evidence>
<feature type="compositionally biased region" description="Low complexity" evidence="2">
    <location>
        <begin position="36"/>
        <end position="55"/>
    </location>
</feature>
<evidence type="ECO:0000313" key="4">
    <source>
        <dbReference type="Proteomes" id="UP000095282"/>
    </source>
</evidence>
<feature type="region of interest" description="Disordered" evidence="2">
    <location>
        <begin position="1"/>
        <end position="76"/>
    </location>
</feature>
<feature type="region of interest" description="Disordered" evidence="2">
    <location>
        <begin position="125"/>
        <end position="150"/>
    </location>
</feature>
<dbReference type="InterPro" id="IPR051730">
    <property type="entry name" value="NASP-like"/>
</dbReference>
<feature type="compositionally biased region" description="Basic and acidic residues" evidence="2">
    <location>
        <begin position="58"/>
        <end position="72"/>
    </location>
</feature>
<name>A0A1I7UIV2_9PELO</name>
<dbReference type="Pfam" id="PF10516">
    <property type="entry name" value="SHNi-TPR"/>
    <property type="match status" value="1"/>
</dbReference>
<dbReference type="eggNOG" id="KOG4563">
    <property type="taxonomic scope" value="Eukaryota"/>
</dbReference>
<feature type="compositionally biased region" description="Acidic residues" evidence="2">
    <location>
        <begin position="139"/>
        <end position="150"/>
    </location>
</feature>
<proteinExistence type="predicted"/>
<dbReference type="PANTHER" id="PTHR15081">
    <property type="entry name" value="NUCLEAR AUTOANTIGENIC SPERM PROTEIN NASP -RELATED"/>
    <property type="match status" value="1"/>
</dbReference>
<feature type="coiled-coil region" evidence="1">
    <location>
        <begin position="451"/>
        <end position="528"/>
    </location>
</feature>
<reference evidence="5" key="1">
    <citation type="submission" date="2016-11" db="UniProtKB">
        <authorList>
            <consortium name="WormBaseParasite"/>
        </authorList>
    </citation>
    <scope>IDENTIFICATION</scope>
</reference>
<keyword evidence="4" id="KW-1185">Reference proteome</keyword>
<dbReference type="InterPro" id="IPR019544">
    <property type="entry name" value="Tetratricopeptide_SHNi-TPR_dom"/>
</dbReference>
<evidence type="ECO:0000259" key="3">
    <source>
        <dbReference type="Pfam" id="PF10516"/>
    </source>
</evidence>
<evidence type="ECO:0000256" key="2">
    <source>
        <dbReference type="SAM" id="MobiDB-lite"/>
    </source>
</evidence>
<feature type="compositionally biased region" description="Acidic residues" evidence="2">
    <location>
        <begin position="298"/>
        <end position="341"/>
    </location>
</feature>
<feature type="compositionally biased region" description="Basic and acidic residues" evidence="2">
    <location>
        <begin position="551"/>
        <end position="572"/>
    </location>
</feature>
<feature type="region of interest" description="Disordered" evidence="2">
    <location>
        <begin position="529"/>
        <end position="631"/>
    </location>
</feature>
<dbReference type="Proteomes" id="UP000095282">
    <property type="component" value="Unplaced"/>
</dbReference>
<dbReference type="GO" id="GO:0006335">
    <property type="term" value="P:DNA replication-dependent chromatin assembly"/>
    <property type="evidence" value="ECO:0007669"/>
    <property type="project" value="TreeGrafter"/>
</dbReference>
<feature type="compositionally biased region" description="Polar residues" evidence="2">
    <location>
        <begin position="1"/>
        <end position="17"/>
    </location>
</feature>
<evidence type="ECO:0000313" key="5">
    <source>
        <dbReference type="WBParaSite" id="Csp11.Scaffold629.g9759.t1"/>
    </source>
</evidence>
<feature type="compositionally biased region" description="Basic and acidic residues" evidence="2">
    <location>
        <begin position="250"/>
        <end position="262"/>
    </location>
</feature>
<sequence length="631" mass="67776">MSALVDTTNTNKIVSSEDTAKPVVQASEASTEEETTALSTAVAETNEETAASENNPVDAEKKAAETADKATEESVDTVVISSSEVVTVVAKVASTSTETVVATSTETVVATSTETVVAISTQEAVEVSGEVNEDGKEDPMEEEVSEEISPEETKKKIADHLIAGRRHMKTNAFNEAAEALSVAATLAAELFGEGHEDTFEPNFLYGKALLELAKMEDGVLTNALTDIPKASEDDEEVQDDVVENPDNVPQEERAEIKQKVEEALGVESGEATKESVESAFTEEIVEEKEVEEGKQLPEEEATAETTEDVDMEAAEEQTAEDGPADTTADDQAEESDAEDDGDSMKLAWELLETSRCICEKKLKSLEASTDEATVTSWKINHAEVLTSLGEHGVADSKYEQARKDLMEAVAIQSVHLPPTSRILANTKHLLAKAFSLDSLFQEASTHFSESKDILLAKVDELKKQVASASDEEKEELQSEIKELEEVIPDLEALVADARASAEQIEKMKAAAKKELESVAAEIAKMEGEEVKDITDLVRRPTKRAASEGPVEEAKKRKSEDGVAAKAEEKSQEPVETSTASADDKTEEAMDVAAAKANDNAVEAMDLATESSDDKAEEAVVEEAVSAPTNQE</sequence>
<feature type="region of interest" description="Disordered" evidence="2">
    <location>
        <begin position="228"/>
        <end position="342"/>
    </location>
</feature>
<keyword evidence="1" id="KW-0175">Coiled coil</keyword>
<feature type="domain" description="Tetratricopeptide SHNi-TPR" evidence="3">
    <location>
        <begin position="382"/>
        <end position="419"/>
    </location>
</feature>
<organism evidence="4 5">
    <name type="scientific">Caenorhabditis tropicalis</name>
    <dbReference type="NCBI Taxonomy" id="1561998"/>
    <lineage>
        <taxon>Eukaryota</taxon>
        <taxon>Metazoa</taxon>
        <taxon>Ecdysozoa</taxon>
        <taxon>Nematoda</taxon>
        <taxon>Chromadorea</taxon>
        <taxon>Rhabditida</taxon>
        <taxon>Rhabditina</taxon>
        <taxon>Rhabditomorpha</taxon>
        <taxon>Rhabditoidea</taxon>
        <taxon>Rhabditidae</taxon>
        <taxon>Peloderinae</taxon>
        <taxon>Caenorhabditis</taxon>
    </lineage>
</organism>
<dbReference type="GO" id="GO:0005654">
    <property type="term" value="C:nucleoplasm"/>
    <property type="evidence" value="ECO:0007669"/>
    <property type="project" value="TreeGrafter"/>
</dbReference>